<name>A0ABR0UAR1_REHGL</name>
<keyword evidence="2" id="KW-1185">Reference proteome</keyword>
<gene>
    <name evidence="1" type="ORF">DH2020_046655</name>
</gene>
<comment type="caution">
    <text evidence="1">The sequence shown here is derived from an EMBL/GenBank/DDBJ whole genome shotgun (WGS) entry which is preliminary data.</text>
</comment>
<sequence>MSCEIQIQKTGLCLNDVGLFPDKAQKNTHNVVLLIVNRTNQETTQSGAEPRQLKFIPQRTKFSYEFVNPLMLKWGNVGTSNTAEEVALFILLYMAQFAADFGNHSCTCRGLGLSGIYLGKNGEACDDMAFRISKHRSDSHSGLGIIDASVFNFIHPIVGLVHRKFGSGLWWGSLGYICRDDEGGVSLIELIRSISKYLSCCLKIHLLSKRNPILAQLSSLIGDSWPQYPPRDDGLPLGSRAHGPPAPSAQIVIAMIVYDFTLRGIKELGQSGGLPSFNLNYRIDDTDDETQQANEPLPMENVCRGRGRRQHQRRDCGTKNAKQQSFLLPAEGLKDITKHECIKIKDNFAMVIQRCSDFNVTSDKLYRAHIETRSYKR</sequence>
<protein>
    <submittedName>
        <fullName evidence="1">Uncharacterized protein</fullName>
    </submittedName>
</protein>
<dbReference type="EMBL" id="JABTTQ020003156">
    <property type="protein sequence ID" value="KAK6119632.1"/>
    <property type="molecule type" value="Genomic_DNA"/>
</dbReference>
<dbReference type="Proteomes" id="UP001318860">
    <property type="component" value="Unassembled WGS sequence"/>
</dbReference>
<organism evidence="1 2">
    <name type="scientific">Rehmannia glutinosa</name>
    <name type="common">Chinese foxglove</name>
    <dbReference type="NCBI Taxonomy" id="99300"/>
    <lineage>
        <taxon>Eukaryota</taxon>
        <taxon>Viridiplantae</taxon>
        <taxon>Streptophyta</taxon>
        <taxon>Embryophyta</taxon>
        <taxon>Tracheophyta</taxon>
        <taxon>Spermatophyta</taxon>
        <taxon>Magnoliopsida</taxon>
        <taxon>eudicotyledons</taxon>
        <taxon>Gunneridae</taxon>
        <taxon>Pentapetalae</taxon>
        <taxon>asterids</taxon>
        <taxon>lamiids</taxon>
        <taxon>Lamiales</taxon>
        <taxon>Orobanchaceae</taxon>
        <taxon>Rehmannieae</taxon>
        <taxon>Rehmannia</taxon>
    </lineage>
</organism>
<reference evidence="1 2" key="1">
    <citation type="journal article" date="2021" name="Comput. Struct. Biotechnol. J.">
        <title>De novo genome assembly of the potent medicinal plant Rehmannia glutinosa using nanopore technology.</title>
        <authorList>
            <person name="Ma L."/>
            <person name="Dong C."/>
            <person name="Song C."/>
            <person name="Wang X."/>
            <person name="Zheng X."/>
            <person name="Niu Y."/>
            <person name="Chen S."/>
            <person name="Feng W."/>
        </authorList>
    </citation>
    <scope>NUCLEOTIDE SEQUENCE [LARGE SCALE GENOMIC DNA]</scope>
    <source>
        <strain evidence="1">DH-2019</strain>
    </source>
</reference>
<proteinExistence type="predicted"/>
<evidence type="ECO:0000313" key="2">
    <source>
        <dbReference type="Proteomes" id="UP001318860"/>
    </source>
</evidence>
<accession>A0ABR0UAR1</accession>
<evidence type="ECO:0000313" key="1">
    <source>
        <dbReference type="EMBL" id="KAK6119632.1"/>
    </source>
</evidence>